<keyword evidence="8 11" id="KW-0521">NADP</keyword>
<feature type="binding site" evidence="11">
    <location>
        <position position="338"/>
    </location>
    <ligand>
        <name>FMN</name>
        <dbReference type="ChEBI" id="CHEBI:58210"/>
    </ligand>
</feature>
<comment type="cofactor">
    <cofactor evidence="11 12">
        <name>FMNH2</name>
        <dbReference type="ChEBI" id="CHEBI:57618"/>
    </cofactor>
    <text evidence="11 12">Reduced FMN (FMNH(2)).</text>
</comment>
<dbReference type="Proteomes" id="UP000094580">
    <property type="component" value="Unassembled WGS sequence"/>
</dbReference>
<dbReference type="InterPro" id="IPR000453">
    <property type="entry name" value="Chorismate_synth"/>
</dbReference>
<reference evidence="13 14" key="1">
    <citation type="submission" date="2016-07" db="EMBL/GenBank/DDBJ databases">
        <authorList>
            <person name="Townsley L."/>
            <person name="Shank E.A."/>
        </authorList>
    </citation>
    <scope>NUCLEOTIDE SEQUENCE [LARGE SCALE GENOMIC DNA]</scope>
    <source>
        <strain evidence="13 14">CH01</strain>
    </source>
</reference>
<name>A0ABX3A312_9BACI</name>
<evidence type="ECO:0000256" key="7">
    <source>
        <dbReference type="ARBA" id="ARBA00022827"/>
    </source>
</evidence>
<dbReference type="PROSITE" id="PS00789">
    <property type="entry name" value="CHORISMATE_SYNTHASE_3"/>
    <property type="match status" value="1"/>
</dbReference>
<keyword evidence="4 11" id="KW-0028">Amino-acid biosynthesis</keyword>
<evidence type="ECO:0000256" key="8">
    <source>
        <dbReference type="ARBA" id="ARBA00022857"/>
    </source>
</evidence>
<gene>
    <name evidence="11" type="primary">aroC</name>
    <name evidence="13" type="ORF">BED47_00455</name>
</gene>
<dbReference type="PANTHER" id="PTHR21085">
    <property type="entry name" value="CHORISMATE SYNTHASE"/>
    <property type="match status" value="1"/>
</dbReference>
<evidence type="ECO:0000256" key="9">
    <source>
        <dbReference type="ARBA" id="ARBA00023141"/>
    </source>
</evidence>
<feature type="binding site" evidence="11">
    <location>
        <position position="45"/>
    </location>
    <ligand>
        <name>NADP(+)</name>
        <dbReference type="ChEBI" id="CHEBI:58349"/>
    </ligand>
</feature>
<comment type="caution">
    <text evidence="13">The sequence shown here is derived from an EMBL/GenBank/DDBJ whole genome shotgun (WGS) entry which is preliminary data.</text>
</comment>
<evidence type="ECO:0000256" key="12">
    <source>
        <dbReference type="RuleBase" id="RU000605"/>
    </source>
</evidence>
<dbReference type="SUPFAM" id="SSF103263">
    <property type="entry name" value="Chorismate synthase, AroC"/>
    <property type="match status" value="1"/>
</dbReference>
<dbReference type="PIRSF" id="PIRSF001456">
    <property type="entry name" value="Chorismate_synth"/>
    <property type="match status" value="1"/>
</dbReference>
<keyword evidence="14" id="KW-1185">Reference proteome</keyword>
<keyword evidence="5 11" id="KW-0285">Flavoprotein</keyword>
<dbReference type="Gene3D" id="3.60.150.10">
    <property type="entry name" value="Chorismate synthase AroC"/>
    <property type="match status" value="1"/>
</dbReference>
<feature type="binding site" evidence="11">
    <location>
        <position position="39"/>
    </location>
    <ligand>
        <name>NADP(+)</name>
        <dbReference type="ChEBI" id="CHEBI:58349"/>
    </ligand>
</feature>
<protein>
    <recommendedName>
        <fullName evidence="3 11">Chorismate synthase</fullName>
        <shortName evidence="11">CS</shortName>
        <ecNumber evidence="3 11">4.2.3.5</ecNumber>
    </recommendedName>
    <alternativeName>
        <fullName evidence="11">5-enolpyruvylshikimate-3-phosphate phospholyase</fullName>
    </alternativeName>
</protein>
<organism evidence="13 14">
    <name type="scientific">Gottfriedia luciferensis</name>
    <dbReference type="NCBI Taxonomy" id="178774"/>
    <lineage>
        <taxon>Bacteria</taxon>
        <taxon>Bacillati</taxon>
        <taxon>Bacillota</taxon>
        <taxon>Bacilli</taxon>
        <taxon>Bacillales</taxon>
        <taxon>Bacillaceae</taxon>
        <taxon>Gottfriedia</taxon>
    </lineage>
</organism>
<dbReference type="CDD" id="cd07304">
    <property type="entry name" value="Chorismate_synthase"/>
    <property type="match status" value="1"/>
</dbReference>
<comment type="subunit">
    <text evidence="11">Homotetramer.</text>
</comment>
<feature type="binding site" evidence="11">
    <location>
        <begin position="252"/>
        <end position="253"/>
    </location>
    <ligand>
        <name>FMN</name>
        <dbReference type="ChEBI" id="CHEBI:58210"/>
    </ligand>
</feature>
<comment type="similarity">
    <text evidence="2 11 12">Belongs to the chorismate synthase family.</text>
</comment>
<dbReference type="PANTHER" id="PTHR21085:SF0">
    <property type="entry name" value="CHORISMATE SYNTHASE"/>
    <property type="match status" value="1"/>
</dbReference>
<dbReference type="EC" id="4.2.3.5" evidence="3 11"/>
<accession>A0ABX3A312</accession>
<dbReference type="NCBIfam" id="NF003793">
    <property type="entry name" value="PRK05382.1"/>
    <property type="match status" value="1"/>
</dbReference>
<keyword evidence="9 11" id="KW-0057">Aromatic amino acid biosynthesis</keyword>
<comment type="pathway">
    <text evidence="1 11 12">Metabolic intermediate biosynthesis; chorismate biosynthesis; chorismate from D-erythrose 4-phosphate and phosphoenolpyruvate: step 7/7.</text>
</comment>
<dbReference type="RefSeq" id="WP_069031870.1">
    <property type="nucleotide sequence ID" value="NZ_MDKC01000001.1"/>
</dbReference>
<dbReference type="NCBIfam" id="TIGR00033">
    <property type="entry name" value="aroC"/>
    <property type="match status" value="1"/>
</dbReference>
<comment type="catalytic activity">
    <reaction evidence="11 12">
        <text>5-O-(1-carboxyvinyl)-3-phosphoshikimate = chorismate + phosphate</text>
        <dbReference type="Rhea" id="RHEA:21020"/>
        <dbReference type="ChEBI" id="CHEBI:29748"/>
        <dbReference type="ChEBI" id="CHEBI:43474"/>
        <dbReference type="ChEBI" id="CHEBI:57701"/>
        <dbReference type="EC" id="4.2.3.5"/>
    </reaction>
</comment>
<evidence type="ECO:0000256" key="6">
    <source>
        <dbReference type="ARBA" id="ARBA00022643"/>
    </source>
</evidence>
<keyword evidence="6 11" id="KW-0288">FMN</keyword>
<comment type="function">
    <text evidence="11">Catalyzes the anti-1,4-elimination of the C-3 phosphate and the C-6 proR hydrogen from 5-enolpyruvylshikimate-3-phosphate (EPSP) to yield chorismate, which is the branch point compound that serves as the starting substrate for the three terminal pathways of aromatic amino acid biosynthesis. This reaction introduces a second double bond into the aromatic ring system.</text>
</comment>
<evidence type="ECO:0000256" key="3">
    <source>
        <dbReference type="ARBA" id="ARBA00013036"/>
    </source>
</evidence>
<feature type="binding site" evidence="11">
    <location>
        <begin position="312"/>
        <end position="316"/>
    </location>
    <ligand>
        <name>FMN</name>
        <dbReference type="ChEBI" id="CHEBI:58210"/>
    </ligand>
</feature>
<sequence length="389" mass="42628">MRYLTAGESHGPQLTTIIEGVPAGLPILAEEINVELRRRQGGYGRGRRMQIEKDTAQITSGVRHGYTLGSPIALVVENNDFKHWTNIMGPEPLDNLEYEGKRSITKPRPGHADLNGAIKYGFRDVRNVLERSSARETTVRVAAGAVAKKLLSELGITIASHVIEIGGVKAKNLDYKNVEDLHNRAENSEVRCIDAEATENMKSLIDDAKQKGDSVGGIVEVVVEGMPAGVGSYVHYDRKLDSKIAGAIVSINAFKGVEFGIGFQAGSLPGSEVHDEIAYSEEQGYYRLSNRAGGFEGGMTTGMPIVVRAVMKPIPTLYKPLKSVDIETKEVYEASIERSDSCAVPAASVVAEHIVAWEVAKAIIEQFESDQLERLKRNIEDFREYARNF</sequence>
<evidence type="ECO:0000313" key="13">
    <source>
        <dbReference type="EMBL" id="ODG93678.1"/>
    </source>
</evidence>
<evidence type="ECO:0000313" key="14">
    <source>
        <dbReference type="Proteomes" id="UP000094580"/>
    </source>
</evidence>
<evidence type="ECO:0000256" key="10">
    <source>
        <dbReference type="ARBA" id="ARBA00023239"/>
    </source>
</evidence>
<dbReference type="PROSITE" id="PS00788">
    <property type="entry name" value="CHORISMATE_SYNTHASE_2"/>
    <property type="match status" value="1"/>
</dbReference>
<dbReference type="PROSITE" id="PS00787">
    <property type="entry name" value="CHORISMATE_SYNTHASE_1"/>
    <property type="match status" value="1"/>
</dbReference>
<feature type="binding site" evidence="11">
    <location>
        <position position="297"/>
    </location>
    <ligand>
        <name>FMN</name>
        <dbReference type="ChEBI" id="CHEBI:58210"/>
    </ligand>
</feature>
<dbReference type="HAMAP" id="MF_00300">
    <property type="entry name" value="Chorismate_synth"/>
    <property type="match status" value="1"/>
</dbReference>
<dbReference type="Pfam" id="PF01264">
    <property type="entry name" value="Chorismate_synt"/>
    <property type="match status" value="1"/>
</dbReference>
<evidence type="ECO:0000256" key="11">
    <source>
        <dbReference type="HAMAP-Rule" id="MF_00300"/>
    </source>
</evidence>
<evidence type="ECO:0000256" key="1">
    <source>
        <dbReference type="ARBA" id="ARBA00005044"/>
    </source>
</evidence>
<keyword evidence="7 11" id="KW-0274">FAD</keyword>
<dbReference type="InterPro" id="IPR020541">
    <property type="entry name" value="Chorismate_synthase_CS"/>
</dbReference>
<evidence type="ECO:0000256" key="4">
    <source>
        <dbReference type="ARBA" id="ARBA00022605"/>
    </source>
</evidence>
<dbReference type="InterPro" id="IPR035904">
    <property type="entry name" value="Chorismate_synth_AroC_sf"/>
</dbReference>
<keyword evidence="10 11" id="KW-0456">Lyase</keyword>
<proteinExistence type="inferred from homology"/>
<dbReference type="EMBL" id="MDKC01000001">
    <property type="protein sequence ID" value="ODG93678.1"/>
    <property type="molecule type" value="Genomic_DNA"/>
</dbReference>
<feature type="binding site" evidence="11">
    <location>
        <begin position="131"/>
        <end position="133"/>
    </location>
    <ligand>
        <name>FMN</name>
        <dbReference type="ChEBI" id="CHEBI:58210"/>
    </ligand>
</feature>
<evidence type="ECO:0000256" key="5">
    <source>
        <dbReference type="ARBA" id="ARBA00022630"/>
    </source>
</evidence>
<evidence type="ECO:0000256" key="2">
    <source>
        <dbReference type="ARBA" id="ARBA00008014"/>
    </source>
</evidence>